<dbReference type="AlphaFoldDB" id="A0AA88A7A5"/>
<name>A0AA88A7A5_FICCA</name>
<dbReference type="EMBL" id="BTGU01000008">
    <property type="protein sequence ID" value="GMN38551.1"/>
    <property type="molecule type" value="Genomic_DNA"/>
</dbReference>
<evidence type="ECO:0000313" key="1">
    <source>
        <dbReference type="EMBL" id="GMN38551.1"/>
    </source>
</evidence>
<organism evidence="1 2">
    <name type="scientific">Ficus carica</name>
    <name type="common">Common fig</name>
    <dbReference type="NCBI Taxonomy" id="3494"/>
    <lineage>
        <taxon>Eukaryota</taxon>
        <taxon>Viridiplantae</taxon>
        <taxon>Streptophyta</taxon>
        <taxon>Embryophyta</taxon>
        <taxon>Tracheophyta</taxon>
        <taxon>Spermatophyta</taxon>
        <taxon>Magnoliopsida</taxon>
        <taxon>eudicotyledons</taxon>
        <taxon>Gunneridae</taxon>
        <taxon>Pentapetalae</taxon>
        <taxon>rosids</taxon>
        <taxon>fabids</taxon>
        <taxon>Rosales</taxon>
        <taxon>Moraceae</taxon>
        <taxon>Ficeae</taxon>
        <taxon>Ficus</taxon>
    </lineage>
</organism>
<sequence length="71" mass="7926">MENKKEGIVKYLGWNNVTLKILSKIARGIGTFLKIDQATLEEGDLFGHFARILVDGDLPKNLGDSLMVKHD</sequence>
<accession>A0AA88A7A5</accession>
<evidence type="ECO:0000313" key="2">
    <source>
        <dbReference type="Proteomes" id="UP001187192"/>
    </source>
</evidence>
<dbReference type="Proteomes" id="UP001187192">
    <property type="component" value="Unassembled WGS sequence"/>
</dbReference>
<gene>
    <name evidence="1" type="ORF">TIFTF001_007790</name>
</gene>
<protein>
    <submittedName>
        <fullName evidence="1">Uncharacterized protein</fullName>
    </submittedName>
</protein>
<proteinExistence type="predicted"/>
<keyword evidence="2" id="KW-1185">Reference proteome</keyword>
<reference evidence="1" key="1">
    <citation type="submission" date="2023-07" db="EMBL/GenBank/DDBJ databases">
        <title>draft genome sequence of fig (Ficus carica).</title>
        <authorList>
            <person name="Takahashi T."/>
            <person name="Nishimura K."/>
        </authorList>
    </citation>
    <scope>NUCLEOTIDE SEQUENCE</scope>
</reference>
<comment type="caution">
    <text evidence="1">The sequence shown here is derived from an EMBL/GenBank/DDBJ whole genome shotgun (WGS) entry which is preliminary data.</text>
</comment>